<accession>A0A0G8FB34</accession>
<dbReference type="AlphaFoldDB" id="A0A0G8FB34"/>
<evidence type="ECO:0000313" key="1">
    <source>
        <dbReference type="EMBL" id="KLA33664.1"/>
    </source>
</evidence>
<dbReference type="Proteomes" id="UP000035214">
    <property type="component" value="Unassembled WGS sequence"/>
</dbReference>
<evidence type="ECO:0000313" key="2">
    <source>
        <dbReference type="Proteomes" id="UP000035214"/>
    </source>
</evidence>
<proteinExistence type="predicted"/>
<organism evidence="1 2">
    <name type="scientific">Bacillus cereus</name>
    <dbReference type="NCBI Taxonomy" id="1396"/>
    <lineage>
        <taxon>Bacteria</taxon>
        <taxon>Bacillati</taxon>
        <taxon>Bacillota</taxon>
        <taxon>Bacilli</taxon>
        <taxon>Bacillales</taxon>
        <taxon>Bacillaceae</taxon>
        <taxon>Bacillus</taxon>
        <taxon>Bacillus cereus group</taxon>
    </lineage>
</organism>
<protein>
    <recommendedName>
        <fullName evidence="3">Group-specific protein</fullName>
    </recommendedName>
</protein>
<comment type="caution">
    <text evidence="1">The sequence shown here is derived from an EMBL/GenBank/DDBJ whole genome shotgun (WGS) entry which is preliminary data.</text>
</comment>
<dbReference type="RefSeq" id="WP_046953635.1">
    <property type="nucleotide sequence ID" value="NZ_LCYI01000002.1"/>
</dbReference>
<gene>
    <name evidence="1" type="ORF">B4077_2076</name>
</gene>
<dbReference type="PATRIC" id="fig|1396.428.peg.4500"/>
<sequence>MILEPLYAENIIVAVIYKNEFRWYVTDKELWFLDYNKLDNAYRNLGISIEDNDETEERNEIKVLDHENVEVFLVRINQYKTTKEELNYLLLENIKRKNAGEDLLDYSPVLLINFDNKILYSMFPEPASYENYVPKDWIGTYEDFTELIPTSEKYWINKFNNNLLLL</sequence>
<reference evidence="1 2" key="1">
    <citation type="submission" date="2015-04" db="EMBL/GenBank/DDBJ databases">
        <title>Draft Genome Sequences of Eight Spore-Forming Food Isolates of Bacillus cereus Genome sequencing.</title>
        <authorList>
            <person name="Krawcyk A.O."/>
            <person name="de Jong A."/>
            <person name="Eijlander R.T."/>
            <person name="Berendsen E.M."/>
            <person name="Holsappel S."/>
            <person name="Wells-Bennik M."/>
            <person name="Kuipers O.P."/>
        </authorList>
    </citation>
    <scope>NUCLEOTIDE SEQUENCE [LARGE SCALE GENOMIC DNA]</scope>
    <source>
        <strain evidence="1 2">B4077</strain>
    </source>
</reference>
<dbReference type="EMBL" id="LCYI01000002">
    <property type="protein sequence ID" value="KLA33664.1"/>
    <property type="molecule type" value="Genomic_DNA"/>
</dbReference>
<name>A0A0G8FB34_BACCE</name>
<evidence type="ECO:0008006" key="3">
    <source>
        <dbReference type="Google" id="ProtNLM"/>
    </source>
</evidence>